<keyword evidence="5 6" id="KW-0472">Membrane</keyword>
<dbReference type="Pfam" id="PF05078">
    <property type="entry name" value="DUF679"/>
    <property type="match status" value="1"/>
</dbReference>
<dbReference type="STRING" id="35608.A0A2U1QDF5"/>
<protein>
    <submittedName>
        <fullName evidence="7">DUF679 domain membrane protein 2</fullName>
    </submittedName>
</protein>
<dbReference type="GO" id="GO:0005737">
    <property type="term" value="C:cytoplasm"/>
    <property type="evidence" value="ECO:0007669"/>
    <property type="project" value="UniProtKB-ARBA"/>
</dbReference>
<feature type="transmembrane region" description="Helical" evidence="6">
    <location>
        <begin position="161"/>
        <end position="179"/>
    </location>
</feature>
<gene>
    <name evidence="7" type="ORF">CTI12_AA042890</name>
</gene>
<organism evidence="7 8">
    <name type="scientific">Artemisia annua</name>
    <name type="common">Sweet wormwood</name>
    <dbReference type="NCBI Taxonomy" id="35608"/>
    <lineage>
        <taxon>Eukaryota</taxon>
        <taxon>Viridiplantae</taxon>
        <taxon>Streptophyta</taxon>
        <taxon>Embryophyta</taxon>
        <taxon>Tracheophyta</taxon>
        <taxon>Spermatophyta</taxon>
        <taxon>Magnoliopsida</taxon>
        <taxon>eudicotyledons</taxon>
        <taxon>Gunneridae</taxon>
        <taxon>Pentapetalae</taxon>
        <taxon>asterids</taxon>
        <taxon>campanulids</taxon>
        <taxon>Asterales</taxon>
        <taxon>Asteraceae</taxon>
        <taxon>Asteroideae</taxon>
        <taxon>Anthemideae</taxon>
        <taxon>Artemisiinae</taxon>
        <taxon>Artemisia</taxon>
    </lineage>
</organism>
<dbReference type="EMBL" id="PKPP01000203">
    <property type="protein sequence ID" value="PWA96036.1"/>
    <property type="molecule type" value="Genomic_DNA"/>
</dbReference>
<evidence type="ECO:0000256" key="5">
    <source>
        <dbReference type="ARBA" id="ARBA00023136"/>
    </source>
</evidence>
<keyword evidence="8" id="KW-1185">Reference proteome</keyword>
<keyword evidence="3 6" id="KW-0812">Transmembrane</keyword>
<comment type="similarity">
    <text evidence="2">Belongs to the plant DMP1 protein family.</text>
</comment>
<dbReference type="GO" id="GO:0016020">
    <property type="term" value="C:membrane"/>
    <property type="evidence" value="ECO:0007669"/>
    <property type="project" value="UniProtKB-SubCell"/>
</dbReference>
<evidence type="ECO:0000256" key="2">
    <source>
        <dbReference type="ARBA" id="ARBA00008707"/>
    </source>
</evidence>
<dbReference type="AlphaFoldDB" id="A0A2U1QDF5"/>
<evidence type="ECO:0000256" key="4">
    <source>
        <dbReference type="ARBA" id="ARBA00022989"/>
    </source>
</evidence>
<evidence type="ECO:0000256" key="3">
    <source>
        <dbReference type="ARBA" id="ARBA00022692"/>
    </source>
</evidence>
<accession>A0A2U1QDF5</accession>
<dbReference type="PANTHER" id="PTHR31621">
    <property type="entry name" value="PROTEIN DMP3"/>
    <property type="match status" value="1"/>
</dbReference>
<evidence type="ECO:0000313" key="8">
    <source>
        <dbReference type="Proteomes" id="UP000245207"/>
    </source>
</evidence>
<dbReference type="GO" id="GO:0010256">
    <property type="term" value="P:endomembrane system organization"/>
    <property type="evidence" value="ECO:0007669"/>
    <property type="project" value="TreeGrafter"/>
</dbReference>
<dbReference type="Proteomes" id="UP000245207">
    <property type="component" value="Unassembled WGS sequence"/>
</dbReference>
<comment type="caution">
    <text evidence="7">The sequence shown here is derived from an EMBL/GenBank/DDBJ whole genome shotgun (WGS) entry which is preliminary data.</text>
</comment>
<evidence type="ECO:0000313" key="7">
    <source>
        <dbReference type="EMBL" id="PWA96036.1"/>
    </source>
</evidence>
<feature type="transmembrane region" description="Helical" evidence="6">
    <location>
        <begin position="64"/>
        <end position="82"/>
    </location>
</feature>
<dbReference type="PANTHER" id="PTHR31621:SF66">
    <property type="entry name" value="PROTEIN DMP2"/>
    <property type="match status" value="1"/>
</dbReference>
<dbReference type="OrthoDB" id="1928191at2759"/>
<dbReference type="InterPro" id="IPR007770">
    <property type="entry name" value="DMP"/>
</dbReference>
<evidence type="ECO:0000256" key="6">
    <source>
        <dbReference type="SAM" id="Phobius"/>
    </source>
</evidence>
<comment type="subcellular location">
    <subcellularLocation>
        <location evidence="1">Membrane</location>
        <topology evidence="1">Multi-pass membrane protein</topology>
    </subcellularLocation>
</comment>
<feature type="transmembrane region" description="Helical" evidence="6">
    <location>
        <begin position="33"/>
        <end position="52"/>
    </location>
</feature>
<proteinExistence type="inferred from homology"/>
<evidence type="ECO:0000256" key="1">
    <source>
        <dbReference type="ARBA" id="ARBA00004141"/>
    </source>
</evidence>
<sequence length="200" mass="21579">MSSAKLLSSNTQRSNMSLTTNIKNKTLSGFGNLIKLLPTGTMFMFQFLNPVVTNNGQCTTVNKYLSSILIALCGLSCIFSTFTDSYTDEDGATHYGIATPKGFWPSPDSSSGVDVSKYKLRIGDFVHAAFTGVVFAVVSLLDNNTVECLYPSFETNDKMLMMTVPPVIGALSGSVFMAFPNTRHGIGYPSTSQSKETSNT</sequence>
<reference evidence="7 8" key="1">
    <citation type="journal article" date="2018" name="Mol. Plant">
        <title>The genome of Artemisia annua provides insight into the evolution of Asteraceae family and artemisinin biosynthesis.</title>
        <authorList>
            <person name="Shen Q."/>
            <person name="Zhang L."/>
            <person name="Liao Z."/>
            <person name="Wang S."/>
            <person name="Yan T."/>
            <person name="Shi P."/>
            <person name="Liu M."/>
            <person name="Fu X."/>
            <person name="Pan Q."/>
            <person name="Wang Y."/>
            <person name="Lv Z."/>
            <person name="Lu X."/>
            <person name="Zhang F."/>
            <person name="Jiang W."/>
            <person name="Ma Y."/>
            <person name="Chen M."/>
            <person name="Hao X."/>
            <person name="Li L."/>
            <person name="Tang Y."/>
            <person name="Lv G."/>
            <person name="Zhou Y."/>
            <person name="Sun X."/>
            <person name="Brodelius P.E."/>
            <person name="Rose J.K.C."/>
            <person name="Tang K."/>
        </authorList>
    </citation>
    <scope>NUCLEOTIDE SEQUENCE [LARGE SCALE GENOMIC DNA]</scope>
    <source>
        <strain evidence="8">cv. Huhao1</strain>
        <tissue evidence="7">Leaf</tissue>
    </source>
</reference>
<keyword evidence="4 6" id="KW-1133">Transmembrane helix</keyword>
<name>A0A2U1QDF5_ARTAN</name>